<dbReference type="InterPro" id="IPR029024">
    <property type="entry name" value="TerB-like"/>
</dbReference>
<evidence type="ECO:0000259" key="3">
    <source>
        <dbReference type="PROSITE" id="PS50076"/>
    </source>
</evidence>
<evidence type="ECO:0000313" key="4">
    <source>
        <dbReference type="EMBL" id="RKG92623.1"/>
    </source>
</evidence>
<feature type="region of interest" description="Disordered" evidence="1">
    <location>
        <begin position="63"/>
        <end position="85"/>
    </location>
</feature>
<reference evidence="5" key="1">
    <citation type="submission" date="2018-09" db="EMBL/GenBank/DDBJ databases">
        <authorList>
            <person name="Livingstone P.G."/>
            <person name="Whitworth D.E."/>
        </authorList>
    </citation>
    <scope>NUCLEOTIDE SEQUENCE [LARGE SCALE GENOMIC DNA]</scope>
    <source>
        <strain evidence="5">CA054A</strain>
    </source>
</reference>
<keyword evidence="2" id="KW-0472">Membrane</keyword>
<dbReference type="Gene3D" id="1.10.3680.10">
    <property type="entry name" value="TerB-like"/>
    <property type="match status" value="1"/>
</dbReference>
<dbReference type="OrthoDB" id="9779622at2"/>
<dbReference type="PANTHER" id="PTHR44743">
    <property type="entry name" value="PUTATIVE, EXPRESSED-RELATED"/>
    <property type="match status" value="1"/>
</dbReference>
<dbReference type="SMART" id="SM00271">
    <property type="entry name" value="DnaJ"/>
    <property type="match status" value="1"/>
</dbReference>
<evidence type="ECO:0000256" key="2">
    <source>
        <dbReference type="SAM" id="Phobius"/>
    </source>
</evidence>
<dbReference type="AlphaFoldDB" id="A0A3A8JSM3"/>
<dbReference type="Pfam" id="PF00226">
    <property type="entry name" value="DnaJ"/>
    <property type="match status" value="1"/>
</dbReference>
<protein>
    <submittedName>
        <fullName evidence="4">Molecular chaperone DjiA</fullName>
    </submittedName>
</protein>
<dbReference type="CDD" id="cd07177">
    <property type="entry name" value="terB_like"/>
    <property type="match status" value="1"/>
</dbReference>
<keyword evidence="2" id="KW-0812">Transmembrane</keyword>
<dbReference type="Pfam" id="PF05099">
    <property type="entry name" value="TerB"/>
    <property type="match status" value="1"/>
</dbReference>
<dbReference type="PANTHER" id="PTHR44743:SF10">
    <property type="entry name" value="J DOMAIN-CONTAINING PROTEIN"/>
    <property type="match status" value="1"/>
</dbReference>
<organism evidence="4 5">
    <name type="scientific">Corallococcus terminator</name>
    <dbReference type="NCBI Taxonomy" id="2316733"/>
    <lineage>
        <taxon>Bacteria</taxon>
        <taxon>Pseudomonadati</taxon>
        <taxon>Myxococcota</taxon>
        <taxon>Myxococcia</taxon>
        <taxon>Myxococcales</taxon>
        <taxon>Cystobacterineae</taxon>
        <taxon>Myxococcaceae</taxon>
        <taxon>Corallococcus</taxon>
    </lineage>
</organism>
<feature type="domain" description="J" evidence="3">
    <location>
        <begin position="217"/>
        <end position="279"/>
    </location>
</feature>
<evidence type="ECO:0000313" key="5">
    <source>
        <dbReference type="Proteomes" id="UP000268094"/>
    </source>
</evidence>
<gene>
    <name evidence="4" type="ORF">D7V88_05530</name>
</gene>
<proteinExistence type="predicted"/>
<feature type="transmembrane region" description="Helical" evidence="2">
    <location>
        <begin position="12"/>
        <end position="39"/>
    </location>
</feature>
<dbReference type="CDD" id="cd06257">
    <property type="entry name" value="DnaJ"/>
    <property type="match status" value="1"/>
</dbReference>
<dbReference type="PRINTS" id="PR00625">
    <property type="entry name" value="JDOMAIN"/>
</dbReference>
<keyword evidence="2" id="KW-1133">Transmembrane helix</keyword>
<dbReference type="SUPFAM" id="SSF46565">
    <property type="entry name" value="Chaperone J-domain"/>
    <property type="match status" value="1"/>
</dbReference>
<sequence length="280" mass="30553">MGAGKVLGAMVGLVVGLLIGGPLAIVLALIAGFAVGHYFDEQNAPPPSNPELFSDFSDFPAASKRPAPRGDGPMPGEHRAVEAPPEDPLDREIVALFMDVARADGELRREEVREIRRYFEEVLHADPHTIQAVGRYLKAFIAKPASLKAPAALKACQEALPADERLRLLDALYEMALADGHMQRSETEVLRRTADGLGIPDEQIQALARQHLGDDTPHFVALGLKPDATNAEVKAAFRKLAAAHHPDKFTQLGPKAAEKAARRFQEVRDAYETIRKLRDL</sequence>
<dbReference type="PROSITE" id="PS50076">
    <property type="entry name" value="DNAJ_2"/>
    <property type="match status" value="1"/>
</dbReference>
<dbReference type="Proteomes" id="UP000268094">
    <property type="component" value="Unassembled WGS sequence"/>
</dbReference>
<dbReference type="EMBL" id="RAVZ01000022">
    <property type="protein sequence ID" value="RKG92623.1"/>
    <property type="molecule type" value="Genomic_DNA"/>
</dbReference>
<dbReference type="InterPro" id="IPR007791">
    <property type="entry name" value="DjlA_N"/>
</dbReference>
<comment type="caution">
    <text evidence="4">The sequence shown here is derived from an EMBL/GenBank/DDBJ whole genome shotgun (WGS) entry which is preliminary data.</text>
</comment>
<dbReference type="InterPro" id="IPR036869">
    <property type="entry name" value="J_dom_sf"/>
</dbReference>
<dbReference type="Gene3D" id="1.10.287.110">
    <property type="entry name" value="DnaJ domain"/>
    <property type="match status" value="1"/>
</dbReference>
<name>A0A3A8JSM3_9BACT</name>
<accession>A0A3A8JSM3</accession>
<dbReference type="SUPFAM" id="SSF158682">
    <property type="entry name" value="TerB-like"/>
    <property type="match status" value="1"/>
</dbReference>
<dbReference type="InterPro" id="IPR001623">
    <property type="entry name" value="DnaJ_domain"/>
</dbReference>
<evidence type="ECO:0000256" key="1">
    <source>
        <dbReference type="SAM" id="MobiDB-lite"/>
    </source>
</evidence>
<keyword evidence="5" id="KW-1185">Reference proteome</keyword>